<dbReference type="PROSITE" id="PS50975">
    <property type="entry name" value="ATP_GRASP"/>
    <property type="match status" value="1"/>
</dbReference>
<dbReference type="GO" id="GO:0046872">
    <property type="term" value="F:metal ion binding"/>
    <property type="evidence" value="ECO:0007669"/>
    <property type="project" value="UniProtKB-KW"/>
</dbReference>
<gene>
    <name evidence="6" type="primary">rimK</name>
    <name evidence="6" type="ORF">CGLAU_09760</name>
</gene>
<dbReference type="Gene3D" id="3.40.50.20">
    <property type="match status" value="1"/>
</dbReference>
<evidence type="ECO:0000256" key="3">
    <source>
        <dbReference type="ARBA" id="ARBA00022840"/>
    </source>
</evidence>
<accession>A0A1Q2HYJ6</accession>
<dbReference type="PANTHER" id="PTHR21621">
    <property type="entry name" value="RIBOSOMAL PROTEIN S6 MODIFICATION PROTEIN"/>
    <property type="match status" value="1"/>
</dbReference>
<evidence type="ECO:0000259" key="5">
    <source>
        <dbReference type="PROSITE" id="PS50975"/>
    </source>
</evidence>
<dbReference type="NCBIfam" id="TIGR00768">
    <property type="entry name" value="rimK_fam"/>
    <property type="match status" value="1"/>
</dbReference>
<dbReference type="Gene3D" id="3.30.1490.20">
    <property type="entry name" value="ATP-grasp fold, A domain"/>
    <property type="match status" value="1"/>
</dbReference>
<dbReference type="KEGG" id="cgv:CGLAU_09760"/>
<dbReference type="GO" id="GO:0005737">
    <property type="term" value="C:cytoplasm"/>
    <property type="evidence" value="ECO:0007669"/>
    <property type="project" value="TreeGrafter"/>
</dbReference>
<keyword evidence="1" id="KW-0479">Metal-binding</keyword>
<dbReference type="InterPro" id="IPR004666">
    <property type="entry name" value="Rp_bS6_RimK/Lys_biosynth_LsyX"/>
</dbReference>
<reference evidence="6 7" key="1">
    <citation type="submission" date="2016-12" db="EMBL/GenBank/DDBJ databases">
        <authorList>
            <person name="Song W.-J."/>
            <person name="Kurnit D.M."/>
        </authorList>
    </citation>
    <scope>NUCLEOTIDE SEQUENCE [LARGE SCALE GENOMIC DNA]</scope>
    <source>
        <strain evidence="6 7">DSM 30827</strain>
    </source>
</reference>
<dbReference type="RefSeq" id="WP_095660526.1">
    <property type="nucleotide sequence ID" value="NZ_CALTZW010000004.1"/>
</dbReference>
<dbReference type="InterPro" id="IPR011761">
    <property type="entry name" value="ATP-grasp"/>
</dbReference>
<keyword evidence="3 4" id="KW-0067">ATP-binding</keyword>
<dbReference type="InterPro" id="IPR013815">
    <property type="entry name" value="ATP_grasp_subdomain_1"/>
</dbReference>
<dbReference type="OrthoDB" id="9803907at2"/>
<evidence type="ECO:0000256" key="4">
    <source>
        <dbReference type="PROSITE-ProRule" id="PRU00409"/>
    </source>
</evidence>
<dbReference type="Gene3D" id="3.30.470.20">
    <property type="entry name" value="ATP-grasp fold, B domain"/>
    <property type="match status" value="1"/>
</dbReference>
<feature type="domain" description="ATP-grasp" evidence="5">
    <location>
        <begin position="90"/>
        <end position="281"/>
    </location>
</feature>
<dbReference type="InterPro" id="IPR013651">
    <property type="entry name" value="ATP-grasp_RimK-type"/>
</dbReference>
<dbReference type="AlphaFoldDB" id="A0A1Q2HYJ6"/>
<evidence type="ECO:0000313" key="7">
    <source>
        <dbReference type="Proteomes" id="UP000217209"/>
    </source>
</evidence>
<dbReference type="EMBL" id="CP019688">
    <property type="protein sequence ID" value="AQQ15903.1"/>
    <property type="molecule type" value="Genomic_DNA"/>
</dbReference>
<dbReference type="GO" id="GO:0009432">
    <property type="term" value="P:SOS response"/>
    <property type="evidence" value="ECO:0007669"/>
    <property type="project" value="TreeGrafter"/>
</dbReference>
<dbReference type="Pfam" id="PF08443">
    <property type="entry name" value="RimK"/>
    <property type="match status" value="1"/>
</dbReference>
<protein>
    <submittedName>
        <fullName evidence="6">Ribosomal protein S6 modification protein</fullName>
    </submittedName>
</protein>
<dbReference type="GO" id="GO:0018169">
    <property type="term" value="F:ribosomal S6-glutamic acid ligase activity"/>
    <property type="evidence" value="ECO:0007669"/>
    <property type="project" value="TreeGrafter"/>
</dbReference>
<name>A0A1Q2HYJ6_9CORY</name>
<dbReference type="PANTHER" id="PTHR21621:SF0">
    <property type="entry name" value="BETA-CITRYLGLUTAMATE SYNTHASE B-RELATED"/>
    <property type="match status" value="1"/>
</dbReference>
<dbReference type="SUPFAM" id="SSF56059">
    <property type="entry name" value="Glutathione synthetase ATP-binding domain-like"/>
    <property type="match status" value="1"/>
</dbReference>
<evidence type="ECO:0000256" key="2">
    <source>
        <dbReference type="ARBA" id="ARBA00022741"/>
    </source>
</evidence>
<dbReference type="GO" id="GO:0005524">
    <property type="term" value="F:ATP binding"/>
    <property type="evidence" value="ECO:0007669"/>
    <property type="project" value="UniProtKB-UniRule"/>
</dbReference>
<evidence type="ECO:0000256" key="1">
    <source>
        <dbReference type="ARBA" id="ARBA00022723"/>
    </source>
</evidence>
<proteinExistence type="predicted"/>
<organism evidence="6 7">
    <name type="scientific">Corynebacterium glaucum</name>
    <dbReference type="NCBI Taxonomy" id="187491"/>
    <lineage>
        <taxon>Bacteria</taxon>
        <taxon>Bacillati</taxon>
        <taxon>Actinomycetota</taxon>
        <taxon>Actinomycetes</taxon>
        <taxon>Mycobacteriales</taxon>
        <taxon>Corynebacteriaceae</taxon>
        <taxon>Corynebacterium</taxon>
    </lineage>
</organism>
<dbReference type="Proteomes" id="UP000217209">
    <property type="component" value="Chromosome"/>
</dbReference>
<evidence type="ECO:0000313" key="6">
    <source>
        <dbReference type="EMBL" id="AQQ15903.1"/>
    </source>
</evidence>
<sequence>MSAWLVTNRWLHWDKFETQFNQLLAAADGRVDMRRVHTDWVVSHLDGKLPQLALIMDKDVATTAQLESLGVRCVNTAKAIALCDNKAYTHARLTAAGIAHPRTVVAPLTFRPLTAEEWEASEFVDAVERTLGFPAVAKHAVGSWGSGVFLVHSRAELIEVLTKAAGAPVLVEEFVAGSSGRDARIYLVGDTPVAAMRRFGAEGDFRANITGGGRAEAWNPPSEYVEVARQAMAALGLEVGSVDFLDASAPLVGEVNSNAQFVTLAETTGIDVAAQVIDYLEALP</sequence>
<keyword evidence="7" id="KW-1185">Reference proteome</keyword>
<keyword evidence="2 4" id="KW-0547">Nucleotide-binding</keyword>